<protein>
    <submittedName>
        <fullName evidence="4">M23 family metallopeptidase</fullName>
    </submittedName>
</protein>
<dbReference type="Pfam" id="PF01551">
    <property type="entry name" value="Peptidase_M23"/>
    <property type="match status" value="1"/>
</dbReference>
<dbReference type="SUPFAM" id="SSF51261">
    <property type="entry name" value="Duplicated hybrid motif"/>
    <property type="match status" value="1"/>
</dbReference>
<feature type="domain" description="M23ase beta-sheet core" evidence="2">
    <location>
        <begin position="177"/>
        <end position="271"/>
    </location>
</feature>
<sequence length="280" mass="30550">MRWPGRFLPLCALFSALFAALPFAHALPLETAVPGGLALVRFGNDAARPQAWFREKRVAVVRDGQGWVALVGLPLSLEPGVHPLRVASAGGSEETRPIRVASKRYPLQRFTVPDHRKVEPLPEDLLRIAREQKRIDEIKALFRETPDVDLAFRQPAAGRLTGSFGLRRIINGLERMPHAGIDFAVPVGTPVHAAGAGVVVETGDYFFNGNSVYIDHGQGLVTLYCHLDRIEVLPGEPVAAGQRIGLSGNTGRTSGPHLHWTVLLNGAAVDPRLFLPRTKR</sequence>
<dbReference type="Gene3D" id="2.70.70.10">
    <property type="entry name" value="Glucose Permease (Domain IIA)"/>
    <property type="match status" value="1"/>
</dbReference>
<dbReference type="PANTHER" id="PTHR21666:SF285">
    <property type="entry name" value="M23 FAMILY METALLOPEPTIDASE"/>
    <property type="match status" value="1"/>
</dbReference>
<dbReference type="InterPro" id="IPR040487">
    <property type="entry name" value="Peptidase_M23_N"/>
</dbReference>
<feature type="signal peptide" evidence="1">
    <location>
        <begin position="1"/>
        <end position="26"/>
    </location>
</feature>
<dbReference type="Pfam" id="PF18421">
    <property type="entry name" value="Peptidase_M23_N"/>
    <property type="match status" value="1"/>
</dbReference>
<evidence type="ECO:0000256" key="1">
    <source>
        <dbReference type="SAM" id="SignalP"/>
    </source>
</evidence>
<dbReference type="Proteomes" id="UP000662914">
    <property type="component" value="Chromosome"/>
</dbReference>
<dbReference type="InterPro" id="IPR011055">
    <property type="entry name" value="Dup_hybrid_motif"/>
</dbReference>
<dbReference type="InterPro" id="IPR050570">
    <property type="entry name" value="Cell_wall_metabolism_enzyme"/>
</dbReference>
<evidence type="ECO:0000259" key="3">
    <source>
        <dbReference type="Pfam" id="PF18421"/>
    </source>
</evidence>
<keyword evidence="1" id="KW-0732">Signal</keyword>
<dbReference type="InterPro" id="IPR016047">
    <property type="entry name" value="M23ase_b-sheet_dom"/>
</dbReference>
<proteinExistence type="predicted"/>
<name>A0A809QWR4_9PROT</name>
<dbReference type="CDD" id="cd12797">
    <property type="entry name" value="M23_peptidase"/>
    <property type="match status" value="1"/>
</dbReference>
<dbReference type="PANTHER" id="PTHR21666">
    <property type="entry name" value="PEPTIDASE-RELATED"/>
    <property type="match status" value="1"/>
</dbReference>
<accession>A0A809QWR4</accession>
<dbReference type="GO" id="GO:0004222">
    <property type="term" value="F:metalloendopeptidase activity"/>
    <property type="evidence" value="ECO:0007669"/>
    <property type="project" value="TreeGrafter"/>
</dbReference>
<gene>
    <name evidence="4" type="ORF">DSYM_05620</name>
</gene>
<dbReference type="Gene3D" id="2.60.40.1590">
    <property type="entry name" value="Peptidoglycan hydrolase domains"/>
    <property type="match status" value="1"/>
</dbReference>
<evidence type="ECO:0000259" key="2">
    <source>
        <dbReference type="Pfam" id="PF01551"/>
    </source>
</evidence>
<evidence type="ECO:0000313" key="4">
    <source>
        <dbReference type="EMBL" id="BBO19863.1"/>
    </source>
</evidence>
<dbReference type="EMBL" id="AP021857">
    <property type="protein sequence ID" value="BBO19863.1"/>
    <property type="molecule type" value="Genomic_DNA"/>
</dbReference>
<organism evidence="4 5">
    <name type="scientific">Candidatus Desulfobacillus denitrificans</name>
    <dbReference type="NCBI Taxonomy" id="2608985"/>
    <lineage>
        <taxon>Bacteria</taxon>
        <taxon>Pseudomonadati</taxon>
        <taxon>Pseudomonadota</taxon>
        <taxon>Betaproteobacteria</taxon>
        <taxon>Candidatus Desulfobacillus</taxon>
    </lineage>
</organism>
<feature type="chain" id="PRO_5035305739" evidence="1">
    <location>
        <begin position="27"/>
        <end position="280"/>
    </location>
</feature>
<reference evidence="4" key="1">
    <citation type="journal article" name="DNA Res.">
        <title>The physiological potential of anammox bacteria as revealed by their core genome structure.</title>
        <authorList>
            <person name="Okubo T."/>
            <person name="Toyoda A."/>
            <person name="Fukuhara K."/>
            <person name="Uchiyama I."/>
            <person name="Harigaya Y."/>
            <person name="Kuroiwa M."/>
            <person name="Suzuki T."/>
            <person name="Murakami Y."/>
            <person name="Suwa Y."/>
            <person name="Takami H."/>
        </authorList>
    </citation>
    <scope>NUCLEOTIDE SEQUENCE</scope>
    <source>
        <strain evidence="4">317325-3</strain>
    </source>
</reference>
<feature type="domain" description="Peptidase family M23 N-terminal" evidence="3">
    <location>
        <begin position="32"/>
        <end position="103"/>
    </location>
</feature>
<dbReference type="AlphaFoldDB" id="A0A809QWR4"/>
<dbReference type="KEGG" id="ddz:DSYM_05620"/>
<evidence type="ECO:0000313" key="5">
    <source>
        <dbReference type="Proteomes" id="UP000662914"/>
    </source>
</evidence>